<feature type="non-terminal residue" evidence="1">
    <location>
        <position position="101"/>
    </location>
</feature>
<sequence>DVAMGKDLGICDEEFKVDVSEFVDVVDIEVVGIDREVGIIGTFRDVSDVEIGVFDVDVDKGLDVIGWVMIDVDEIVGMVKFYVDVVKVGIDVDAEQVVEVN</sequence>
<gene>
    <name evidence="1" type="ORF">KI387_010303</name>
</gene>
<name>A0AA38KIJ8_TAXCH</name>
<dbReference type="EMBL" id="JAHRHJ020000008">
    <property type="protein sequence ID" value="KAH9305899.1"/>
    <property type="molecule type" value="Genomic_DNA"/>
</dbReference>
<reference evidence="1 2" key="1">
    <citation type="journal article" date="2021" name="Nat. Plants">
        <title>The Taxus genome provides insights into paclitaxel biosynthesis.</title>
        <authorList>
            <person name="Xiong X."/>
            <person name="Gou J."/>
            <person name="Liao Q."/>
            <person name="Li Y."/>
            <person name="Zhou Q."/>
            <person name="Bi G."/>
            <person name="Li C."/>
            <person name="Du R."/>
            <person name="Wang X."/>
            <person name="Sun T."/>
            <person name="Guo L."/>
            <person name="Liang H."/>
            <person name="Lu P."/>
            <person name="Wu Y."/>
            <person name="Zhang Z."/>
            <person name="Ro D.K."/>
            <person name="Shang Y."/>
            <person name="Huang S."/>
            <person name="Yan J."/>
        </authorList>
    </citation>
    <scope>NUCLEOTIDE SEQUENCE [LARGE SCALE GENOMIC DNA]</scope>
    <source>
        <strain evidence="1">Ta-2019</strain>
    </source>
</reference>
<organism evidence="1 2">
    <name type="scientific">Taxus chinensis</name>
    <name type="common">Chinese yew</name>
    <name type="synonym">Taxus wallichiana var. chinensis</name>
    <dbReference type="NCBI Taxonomy" id="29808"/>
    <lineage>
        <taxon>Eukaryota</taxon>
        <taxon>Viridiplantae</taxon>
        <taxon>Streptophyta</taxon>
        <taxon>Embryophyta</taxon>
        <taxon>Tracheophyta</taxon>
        <taxon>Spermatophyta</taxon>
        <taxon>Pinopsida</taxon>
        <taxon>Pinidae</taxon>
        <taxon>Conifers II</taxon>
        <taxon>Cupressales</taxon>
        <taxon>Taxaceae</taxon>
        <taxon>Taxus</taxon>
    </lineage>
</organism>
<keyword evidence="2" id="KW-1185">Reference proteome</keyword>
<protein>
    <submittedName>
        <fullName evidence="1">Uncharacterized protein</fullName>
    </submittedName>
</protein>
<dbReference type="Proteomes" id="UP000824469">
    <property type="component" value="Unassembled WGS sequence"/>
</dbReference>
<evidence type="ECO:0000313" key="2">
    <source>
        <dbReference type="Proteomes" id="UP000824469"/>
    </source>
</evidence>
<accession>A0AA38KIJ8</accession>
<comment type="caution">
    <text evidence="1">The sequence shown here is derived from an EMBL/GenBank/DDBJ whole genome shotgun (WGS) entry which is preliminary data.</text>
</comment>
<proteinExistence type="predicted"/>
<dbReference type="AlphaFoldDB" id="A0AA38KIJ8"/>
<feature type="non-terminal residue" evidence="1">
    <location>
        <position position="1"/>
    </location>
</feature>
<evidence type="ECO:0000313" key="1">
    <source>
        <dbReference type="EMBL" id="KAH9305899.1"/>
    </source>
</evidence>